<feature type="transmembrane region" description="Helical" evidence="2">
    <location>
        <begin position="28"/>
        <end position="49"/>
    </location>
</feature>
<dbReference type="Pfam" id="PF03703">
    <property type="entry name" value="bPH_2"/>
    <property type="match status" value="1"/>
</dbReference>
<keyword evidence="2" id="KW-0812">Transmembrane</keyword>
<dbReference type="InterPro" id="IPR005182">
    <property type="entry name" value="YdbS-like_PH"/>
</dbReference>
<proteinExistence type="predicted"/>
<keyword evidence="2" id="KW-0472">Membrane</keyword>
<evidence type="ECO:0000259" key="3">
    <source>
        <dbReference type="Pfam" id="PF03703"/>
    </source>
</evidence>
<sequence>MPSEHDWLTLDDDEEVVWRGQPSTESLYGTYLVGVPMILLLGLGLVVIASARLRQQNTDYVITDKGVYKKTGIFSRAVTEIDLDKVQNTSFSVGAVGRYFDYGNVMISTAGGSGVEMTLRGVADPQTVQKQLSRGVKRAQSESGDETDDEAKSDVLDEILTELQAIRQSLDAGNRPDNSNRHPERDG</sequence>
<protein>
    <submittedName>
        <fullName evidence="4">PH domain-containing protein</fullName>
    </submittedName>
</protein>
<keyword evidence="2" id="KW-1133">Transmembrane helix</keyword>
<feature type="compositionally biased region" description="Basic and acidic residues" evidence="1">
    <location>
        <begin position="178"/>
        <end position="187"/>
    </location>
</feature>
<keyword evidence="5" id="KW-1185">Reference proteome</keyword>
<accession>A0AAW4P7G0</accession>
<dbReference type="AlphaFoldDB" id="A0AAW4P7G0"/>
<feature type="region of interest" description="Disordered" evidence="1">
    <location>
        <begin position="133"/>
        <end position="187"/>
    </location>
</feature>
<comment type="caution">
    <text evidence="4">The sequence shown here is derived from an EMBL/GenBank/DDBJ whole genome shotgun (WGS) entry which is preliminary data.</text>
</comment>
<evidence type="ECO:0000256" key="1">
    <source>
        <dbReference type="SAM" id="MobiDB-lite"/>
    </source>
</evidence>
<dbReference type="Proteomes" id="UP001430455">
    <property type="component" value="Unassembled WGS sequence"/>
</dbReference>
<evidence type="ECO:0000313" key="4">
    <source>
        <dbReference type="EMBL" id="MBX0293635.1"/>
    </source>
</evidence>
<dbReference type="EMBL" id="RKLT01000001">
    <property type="protein sequence ID" value="MBX0293635.1"/>
    <property type="molecule type" value="Genomic_DNA"/>
</dbReference>
<reference evidence="4 5" key="1">
    <citation type="submission" date="2021-06" db="EMBL/GenBank/DDBJ databases">
        <title>Halomicroarcula sp. a new haloarchaeum isolated from saline soil.</title>
        <authorList>
            <person name="Duran-Viseras A."/>
            <person name="Sanchez-Porro C."/>
            <person name="Ventosa A."/>
        </authorList>
    </citation>
    <scope>NUCLEOTIDE SEQUENCE [LARGE SCALE GENOMIC DNA]</scope>
    <source>
        <strain evidence="4 5">F27</strain>
    </source>
</reference>
<evidence type="ECO:0000256" key="2">
    <source>
        <dbReference type="SAM" id="Phobius"/>
    </source>
</evidence>
<dbReference type="PANTHER" id="PTHR37938:SF1">
    <property type="entry name" value="BLL0215 PROTEIN"/>
    <property type="match status" value="1"/>
</dbReference>
<evidence type="ECO:0000313" key="5">
    <source>
        <dbReference type="Proteomes" id="UP001430455"/>
    </source>
</evidence>
<gene>
    <name evidence="4" type="ORF">EGH23_01915</name>
</gene>
<organism evidence="4 5">
    <name type="scientific">Haloarcula nitratireducens</name>
    <dbReference type="NCBI Taxonomy" id="2487749"/>
    <lineage>
        <taxon>Archaea</taxon>
        <taxon>Methanobacteriati</taxon>
        <taxon>Methanobacteriota</taxon>
        <taxon>Stenosarchaea group</taxon>
        <taxon>Halobacteria</taxon>
        <taxon>Halobacteriales</taxon>
        <taxon>Haloarculaceae</taxon>
        <taxon>Haloarcula</taxon>
    </lineage>
</organism>
<dbReference type="PANTHER" id="PTHR37938">
    <property type="entry name" value="BLL0215 PROTEIN"/>
    <property type="match status" value="1"/>
</dbReference>
<feature type="domain" description="YdbS-like PH" evidence="3">
    <location>
        <begin position="56"/>
        <end position="132"/>
    </location>
</feature>
<dbReference type="RefSeq" id="WP_220578343.1">
    <property type="nucleotide sequence ID" value="NZ_RKLT01000001.1"/>
</dbReference>
<name>A0AAW4P7G0_9EURY</name>